<sequence>MRLQATFVLIAFLLSPFVSTVTIEHYRTGTCKGNHVTCSGIREFQCCNVKPNRQSVFSSAKFRGLPTTAIGNVCRLKGSNDCGSVQKSVRGLNQCAGLANARGSFWFDCRRNRQCSRLQSREEVNATAVDGFMGSQANETILPNIVGIGGHLFPVYYDTPENITVILIEIFENDGSYEDVPEEVRGMEITDDDVGEDVDEDADGDEDGDTE</sequence>
<gene>
    <name evidence="1" type="ORF">N8T08_000456</name>
</gene>
<protein>
    <submittedName>
        <fullName evidence="1">Uncharacterized protein</fullName>
    </submittedName>
</protein>
<keyword evidence="2" id="KW-1185">Reference proteome</keyword>
<name>A0ACC3BCE2_9EURO</name>
<accession>A0ACC3BCE2</accession>
<organism evidence="1 2">
    <name type="scientific">Aspergillus melleus</name>
    <dbReference type="NCBI Taxonomy" id="138277"/>
    <lineage>
        <taxon>Eukaryota</taxon>
        <taxon>Fungi</taxon>
        <taxon>Dikarya</taxon>
        <taxon>Ascomycota</taxon>
        <taxon>Pezizomycotina</taxon>
        <taxon>Eurotiomycetes</taxon>
        <taxon>Eurotiomycetidae</taxon>
        <taxon>Eurotiales</taxon>
        <taxon>Aspergillaceae</taxon>
        <taxon>Aspergillus</taxon>
        <taxon>Aspergillus subgen. Circumdati</taxon>
    </lineage>
</organism>
<comment type="caution">
    <text evidence="1">The sequence shown here is derived from an EMBL/GenBank/DDBJ whole genome shotgun (WGS) entry which is preliminary data.</text>
</comment>
<proteinExistence type="predicted"/>
<evidence type="ECO:0000313" key="2">
    <source>
        <dbReference type="Proteomes" id="UP001177260"/>
    </source>
</evidence>
<dbReference type="Proteomes" id="UP001177260">
    <property type="component" value="Unassembled WGS sequence"/>
</dbReference>
<evidence type="ECO:0000313" key="1">
    <source>
        <dbReference type="EMBL" id="KAK1147940.1"/>
    </source>
</evidence>
<dbReference type="EMBL" id="JAOPJF010000010">
    <property type="protein sequence ID" value="KAK1147940.1"/>
    <property type="molecule type" value="Genomic_DNA"/>
</dbReference>
<reference evidence="1 2" key="1">
    <citation type="journal article" date="2023" name="ACS Omega">
        <title>Identification of the Neoaspergillic Acid Biosynthesis Gene Cluster by Establishing an In Vitro CRISPR-Ribonucleoprotein Genetic System in Aspergillus melleus.</title>
        <authorList>
            <person name="Yuan B."/>
            <person name="Grau M.F."/>
            <person name="Murata R.M."/>
            <person name="Torok T."/>
            <person name="Venkateswaran K."/>
            <person name="Stajich J.E."/>
            <person name="Wang C.C.C."/>
        </authorList>
    </citation>
    <scope>NUCLEOTIDE SEQUENCE [LARGE SCALE GENOMIC DNA]</scope>
    <source>
        <strain evidence="1 2">IMV 1140</strain>
    </source>
</reference>